<sequence length="109" mass="12414">MEKINIAQQFSLLQESWSSMVVGELNDSAIKLEQLSGEYPWQQNDQQDEMLLVVNGRLLMMSHERNIWIEAGELLVVPKGMAYKLFVPNGVCHLLTIEPKKLAALKRCS</sequence>
<dbReference type="InterPro" id="IPR010424">
    <property type="entry name" value="EutQ"/>
</dbReference>
<dbReference type="Pfam" id="PF06249">
    <property type="entry name" value="EutQ"/>
    <property type="match status" value="1"/>
</dbReference>
<dbReference type="OrthoDB" id="9794183at2"/>
<accession>A0A3M8ATQ1</accession>
<comment type="caution">
    <text evidence="1">The sequence shown here is derived from an EMBL/GenBank/DDBJ whole genome shotgun (WGS) entry which is preliminary data.</text>
</comment>
<name>A0A3M8ATQ1_9BACL</name>
<gene>
    <name evidence="1" type="ORF">EB820_14050</name>
</gene>
<dbReference type="GO" id="GO:0016853">
    <property type="term" value="F:isomerase activity"/>
    <property type="evidence" value="ECO:0007669"/>
    <property type="project" value="UniProtKB-KW"/>
</dbReference>
<dbReference type="RefSeq" id="WP_007780244.1">
    <property type="nucleotide sequence ID" value="NZ_CP126078.1"/>
</dbReference>
<dbReference type="InterPro" id="IPR011051">
    <property type="entry name" value="RmlC_Cupin_sf"/>
</dbReference>
<reference evidence="1 2" key="1">
    <citation type="submission" date="2018-10" db="EMBL/GenBank/DDBJ databases">
        <title>Phylogenomics of Brevibacillus.</title>
        <authorList>
            <person name="Dunlap C."/>
        </authorList>
    </citation>
    <scope>NUCLEOTIDE SEQUENCE [LARGE SCALE GENOMIC DNA]</scope>
    <source>
        <strain evidence="1 2">NRRL NRS 1219</strain>
    </source>
</reference>
<protein>
    <submittedName>
        <fullName evidence="1">Mannose-6-phosphate isomerase</fullName>
    </submittedName>
</protein>
<dbReference type="Gene3D" id="2.60.120.10">
    <property type="entry name" value="Jelly Rolls"/>
    <property type="match status" value="1"/>
</dbReference>
<dbReference type="Proteomes" id="UP000276178">
    <property type="component" value="Unassembled WGS sequence"/>
</dbReference>
<organism evidence="1 2">
    <name type="scientific">Brevibacillus agri</name>
    <dbReference type="NCBI Taxonomy" id="51101"/>
    <lineage>
        <taxon>Bacteria</taxon>
        <taxon>Bacillati</taxon>
        <taxon>Bacillota</taxon>
        <taxon>Bacilli</taxon>
        <taxon>Bacillales</taxon>
        <taxon>Paenibacillaceae</taxon>
        <taxon>Brevibacillus</taxon>
    </lineage>
</organism>
<evidence type="ECO:0000313" key="1">
    <source>
        <dbReference type="EMBL" id="RNB54532.1"/>
    </source>
</evidence>
<evidence type="ECO:0000313" key="2">
    <source>
        <dbReference type="Proteomes" id="UP000276178"/>
    </source>
</evidence>
<dbReference type="SUPFAM" id="SSF51182">
    <property type="entry name" value="RmlC-like cupins"/>
    <property type="match status" value="1"/>
</dbReference>
<dbReference type="AlphaFoldDB" id="A0A3M8ATQ1"/>
<proteinExistence type="predicted"/>
<dbReference type="InterPro" id="IPR014710">
    <property type="entry name" value="RmlC-like_jellyroll"/>
</dbReference>
<dbReference type="EMBL" id="RHHN01000039">
    <property type="protein sequence ID" value="RNB54532.1"/>
    <property type="molecule type" value="Genomic_DNA"/>
</dbReference>
<dbReference type="CDD" id="cd02226">
    <property type="entry name" value="cupin_YdbB-like"/>
    <property type="match status" value="1"/>
</dbReference>
<keyword evidence="1" id="KW-0413">Isomerase</keyword>